<dbReference type="Pfam" id="PF02720">
    <property type="entry name" value="DUF222"/>
    <property type="match status" value="1"/>
</dbReference>
<dbReference type="InterPro" id="IPR003870">
    <property type="entry name" value="DUF222"/>
</dbReference>
<dbReference type="Proteomes" id="UP001432000">
    <property type="component" value="Chromosome"/>
</dbReference>
<dbReference type="InterPro" id="IPR003615">
    <property type="entry name" value="HNH_nuc"/>
</dbReference>
<evidence type="ECO:0000259" key="2">
    <source>
        <dbReference type="Pfam" id="PF02720"/>
    </source>
</evidence>
<protein>
    <submittedName>
        <fullName evidence="3">DUF222 domain-containing protein</fullName>
    </submittedName>
</protein>
<evidence type="ECO:0000313" key="4">
    <source>
        <dbReference type="Proteomes" id="UP001432000"/>
    </source>
</evidence>
<feature type="domain" description="DUF222" evidence="2">
    <location>
        <begin position="75"/>
        <end position="327"/>
    </location>
</feature>
<proteinExistence type="predicted"/>
<dbReference type="RefSeq" id="WP_338888152.1">
    <property type="nucleotide sequence ID" value="NZ_CP147846.1"/>
</dbReference>
<dbReference type="EMBL" id="CP147846">
    <property type="protein sequence ID" value="WXG68142.1"/>
    <property type="molecule type" value="Genomic_DNA"/>
</dbReference>
<feature type="compositionally biased region" description="Basic and acidic residues" evidence="1">
    <location>
        <begin position="352"/>
        <end position="367"/>
    </location>
</feature>
<feature type="compositionally biased region" description="Basic residues" evidence="1">
    <location>
        <begin position="401"/>
        <end position="411"/>
    </location>
</feature>
<keyword evidence="4" id="KW-1185">Reference proteome</keyword>
<feature type="compositionally biased region" description="Low complexity" evidence="1">
    <location>
        <begin position="420"/>
        <end position="435"/>
    </location>
</feature>
<gene>
    <name evidence="3" type="ORF">WDS16_23520</name>
</gene>
<evidence type="ECO:0000313" key="3">
    <source>
        <dbReference type="EMBL" id="WXG68142.1"/>
    </source>
</evidence>
<organism evidence="3 4">
    <name type="scientific">Rhodococcus sovatensis</name>
    <dbReference type="NCBI Taxonomy" id="1805840"/>
    <lineage>
        <taxon>Bacteria</taxon>
        <taxon>Bacillati</taxon>
        <taxon>Actinomycetota</taxon>
        <taxon>Actinomycetes</taxon>
        <taxon>Mycobacteriales</taxon>
        <taxon>Nocardiaceae</taxon>
        <taxon>Rhodococcus</taxon>
    </lineage>
</organism>
<dbReference type="Gene3D" id="1.10.30.50">
    <property type="match status" value="1"/>
</dbReference>
<accession>A0ABZ2PH17</accession>
<dbReference type="CDD" id="cd00085">
    <property type="entry name" value="HNHc"/>
    <property type="match status" value="1"/>
</dbReference>
<name>A0ABZ2PH17_9NOCA</name>
<feature type="region of interest" description="Disordered" evidence="1">
    <location>
        <begin position="333"/>
        <end position="435"/>
    </location>
</feature>
<feature type="compositionally biased region" description="Low complexity" evidence="1">
    <location>
        <begin position="338"/>
        <end position="350"/>
    </location>
</feature>
<reference evidence="3 4" key="1">
    <citation type="submission" date="2024-03" db="EMBL/GenBank/DDBJ databases">
        <title>Natural products discovery in diverse microorganisms through a two-stage MS feature dereplication strategy.</title>
        <authorList>
            <person name="Zhang R."/>
        </authorList>
    </citation>
    <scope>NUCLEOTIDE SEQUENCE [LARGE SCALE GENOMIC DNA]</scope>
    <source>
        <strain evidence="3 4">18930</strain>
    </source>
</reference>
<evidence type="ECO:0000256" key="1">
    <source>
        <dbReference type="SAM" id="MobiDB-lite"/>
    </source>
</evidence>
<sequence>MAQPGGSSRIRSDADKAASESVTRLAAARRAENRAASVVVHEVHELSEIRLAAEMDVHLLGADHGDMEPNVGRAQHSTECDAAVALSLSRTMTREMITVANQLAWRLPTVDAAFTVGDLDYSRVRTIALTLVRASDCTVSALEADVLATALRCNVKALRENIWRLWISHNPEEAAAAQSRAVSEERCADIRRGNDGIATLVSKMTMLEGAECDAILDELARTVCSNDPRTKKQLRGYALLALCHREESLVCQCKTEFCPVATAAQFVAPRRAPLVNIHIDLDTLLGLNENPATLADGTVLDPELVRLLATDARWRALLSDMWDAAQAYRKENYDEQADSAAADSSDSSDSGVPEHTRGTADSDDKAVSKGSPGADRSDGSDGGGVPRRGRPRTDRAGTNPRAKRLIARGRSRPPAPLPPTARRSARTSTPTSSAPLGQEVELSAAIAEFLAAAAADPTLTEGIHPDGHGGHNTPPPGALTYRPTATLVALVRATYSTCTFPGCSVPAARCDIDHIVPFDHNDPPAGGWTILENLHPLCPYHHHAKTLRLWACAKLDGNGIYWRSGAGTHRITPPEYGTVTVPENFLHRTRFRRTTPDRADGAGTVHESTGYEEQPDDTLTPDSATSPSAEPPEELYEPTWWETHISDQDNNWGNLLDIRTDGDAPTLGDIARLTDPQARADAIYLRTKFIEHRTIVTEREKHRPPPF</sequence>
<feature type="region of interest" description="Disordered" evidence="1">
    <location>
        <begin position="589"/>
        <end position="634"/>
    </location>
</feature>